<dbReference type="AlphaFoldDB" id="A0A4R8VDT2"/>
<name>A0A4R8VDT2_9MICO</name>
<dbReference type="Proteomes" id="UP000298488">
    <property type="component" value="Unassembled WGS sequence"/>
</dbReference>
<keyword evidence="2" id="KW-1185">Reference proteome</keyword>
<organism evidence="1 2">
    <name type="scientific">Terrimesophilobacter mesophilus</name>
    <dbReference type="NCBI Taxonomy" id="433647"/>
    <lineage>
        <taxon>Bacteria</taxon>
        <taxon>Bacillati</taxon>
        <taxon>Actinomycetota</taxon>
        <taxon>Actinomycetes</taxon>
        <taxon>Micrococcales</taxon>
        <taxon>Microbacteriaceae</taxon>
        <taxon>Terrimesophilobacter</taxon>
    </lineage>
</organism>
<evidence type="ECO:0008006" key="3">
    <source>
        <dbReference type="Google" id="ProtNLM"/>
    </source>
</evidence>
<proteinExistence type="predicted"/>
<protein>
    <recommendedName>
        <fullName evidence="3">EF-hand domain-containing protein</fullName>
    </recommendedName>
</protein>
<dbReference type="EMBL" id="SOFI01000003">
    <property type="protein sequence ID" value="TFB80320.1"/>
    <property type="molecule type" value="Genomic_DNA"/>
</dbReference>
<dbReference type="RefSeq" id="WP_104096180.1">
    <property type="nucleotide sequence ID" value="NZ_JACHBP010000001.1"/>
</dbReference>
<evidence type="ECO:0000313" key="2">
    <source>
        <dbReference type="Proteomes" id="UP000298488"/>
    </source>
</evidence>
<sequence>MLDLCERGRNAVLLFTEKVDRNRTGVVCFHELSLLTLKLLLLTLKGLVFGFNFGACFLEAIADHCFYLNAELRLERDALVVLGDLLFNFVDEHRFLFATGPLGVPSGAHEVWVFCPSG</sequence>
<accession>A0A4R8VDT2</accession>
<dbReference type="PROSITE" id="PS00018">
    <property type="entry name" value="EF_HAND_1"/>
    <property type="match status" value="1"/>
</dbReference>
<gene>
    <name evidence="1" type="ORF">E3N84_09940</name>
</gene>
<dbReference type="InterPro" id="IPR018247">
    <property type="entry name" value="EF_Hand_1_Ca_BS"/>
</dbReference>
<comment type="caution">
    <text evidence="1">The sequence shown here is derived from an EMBL/GenBank/DDBJ whole genome shotgun (WGS) entry which is preliminary data.</text>
</comment>
<reference evidence="1 2" key="1">
    <citation type="submission" date="2019-03" db="EMBL/GenBank/DDBJ databases">
        <title>Genomics of glacier-inhabiting Cryobacterium strains.</title>
        <authorList>
            <person name="Liu Q."/>
            <person name="Xin Y.-H."/>
        </authorList>
    </citation>
    <scope>NUCLEOTIDE SEQUENCE [LARGE SCALE GENOMIC DNA]</scope>
    <source>
        <strain evidence="1 2">CGMCC 1.10440</strain>
    </source>
</reference>
<evidence type="ECO:0000313" key="1">
    <source>
        <dbReference type="EMBL" id="TFB80320.1"/>
    </source>
</evidence>